<evidence type="ECO:0000256" key="1">
    <source>
        <dbReference type="SAM" id="MobiDB-lite"/>
    </source>
</evidence>
<dbReference type="PANTHER" id="PTHR34570">
    <property type="entry name" value="OS03G0593100 PROTEIN"/>
    <property type="match status" value="1"/>
</dbReference>
<dbReference type="Proteomes" id="UP000811609">
    <property type="component" value="Chromosome 3"/>
</dbReference>
<dbReference type="AlphaFoldDB" id="A0A8T1R9A0"/>
<feature type="compositionally biased region" description="Polar residues" evidence="1">
    <location>
        <begin position="137"/>
        <end position="156"/>
    </location>
</feature>
<evidence type="ECO:0000313" key="2">
    <source>
        <dbReference type="EMBL" id="KAG6662963.1"/>
    </source>
</evidence>
<comment type="caution">
    <text evidence="2">The sequence shown here is derived from an EMBL/GenBank/DDBJ whole genome shotgun (WGS) entry which is preliminary data.</text>
</comment>
<name>A0A8T1R9A0_CARIL</name>
<accession>A0A8T1R9A0</accession>
<organism evidence="2 3">
    <name type="scientific">Carya illinoinensis</name>
    <name type="common">Pecan</name>
    <dbReference type="NCBI Taxonomy" id="32201"/>
    <lineage>
        <taxon>Eukaryota</taxon>
        <taxon>Viridiplantae</taxon>
        <taxon>Streptophyta</taxon>
        <taxon>Embryophyta</taxon>
        <taxon>Tracheophyta</taxon>
        <taxon>Spermatophyta</taxon>
        <taxon>Magnoliopsida</taxon>
        <taxon>eudicotyledons</taxon>
        <taxon>Gunneridae</taxon>
        <taxon>Pentapetalae</taxon>
        <taxon>rosids</taxon>
        <taxon>fabids</taxon>
        <taxon>Fagales</taxon>
        <taxon>Juglandaceae</taxon>
        <taxon>Carya</taxon>
    </lineage>
</organism>
<protein>
    <submittedName>
        <fullName evidence="2">Uncharacterized protein</fullName>
    </submittedName>
</protein>
<feature type="region of interest" description="Disordered" evidence="1">
    <location>
        <begin position="115"/>
        <end position="156"/>
    </location>
</feature>
<reference evidence="2" key="1">
    <citation type="submission" date="2020-12" db="EMBL/GenBank/DDBJ databases">
        <title>WGS assembly of Carya illinoinensis cv. Pawnee.</title>
        <authorList>
            <person name="Platts A."/>
            <person name="Shu S."/>
            <person name="Wright S."/>
            <person name="Barry K."/>
            <person name="Edger P."/>
            <person name="Pires J.C."/>
            <person name="Schmutz J."/>
        </authorList>
    </citation>
    <scope>NUCLEOTIDE SEQUENCE</scope>
    <source>
        <tissue evidence="2">Leaf</tissue>
    </source>
</reference>
<gene>
    <name evidence="2" type="ORF">CIPAW_03G278900</name>
</gene>
<dbReference type="PANTHER" id="PTHR34570:SF20">
    <property type="entry name" value="MYB-CC TYPE TRANSCRIPTION FACTOR LHEQLE-CONTAINING DOMAIN-CONTAINING PROTEIN"/>
    <property type="match status" value="1"/>
</dbReference>
<sequence>MINRTKLSPVYTSGPDPSYKKVLFSPILHHRQSGDPTMASPSIALLQERFRHLEKVKERREEKELLKLSSETERISTAQIMHSETSKLSFQPEMIAPQLRSNLQDPLSLGLNLQTKQDDDDLQDRKMTNLWPPNGAGTASTSRSSENSDVDTSLHL</sequence>
<evidence type="ECO:0000313" key="3">
    <source>
        <dbReference type="Proteomes" id="UP000811609"/>
    </source>
</evidence>
<dbReference type="EMBL" id="CM031811">
    <property type="protein sequence ID" value="KAG6662963.1"/>
    <property type="molecule type" value="Genomic_DNA"/>
</dbReference>
<keyword evidence="3" id="KW-1185">Reference proteome</keyword>
<proteinExistence type="predicted"/>